<gene>
    <name evidence="1" type="ORF">GR702_03980</name>
</gene>
<evidence type="ECO:0000313" key="1">
    <source>
        <dbReference type="EMBL" id="MYL96933.1"/>
    </source>
</evidence>
<comment type="caution">
    <text evidence="1">The sequence shown here is derived from an EMBL/GenBank/DDBJ whole genome shotgun (WGS) entry which is preliminary data.</text>
</comment>
<dbReference type="EMBL" id="WVTD01000002">
    <property type="protein sequence ID" value="MYL96933.1"/>
    <property type="molecule type" value="Genomic_DNA"/>
</dbReference>
<evidence type="ECO:0000313" key="2">
    <source>
        <dbReference type="Proteomes" id="UP000465810"/>
    </source>
</evidence>
<sequence>MTALAAATGGCAHEAARVPPPPGGAIATLPLGTYTCEMPGDAGGAVGKPVPDHEFRIVNASSYKAGGIRGSYLFVGDRVTMTGGKLKGLKLHRISTGFLRKIEDNGADGDLRCVRSSRN</sequence>
<name>A0A7X4GE51_9SPHN</name>
<dbReference type="AlphaFoldDB" id="A0A7X4GE51"/>
<accession>A0A7X4GE51</accession>
<protein>
    <recommendedName>
        <fullName evidence="3">Elongation factor P</fullName>
    </recommendedName>
</protein>
<dbReference type="Proteomes" id="UP000465810">
    <property type="component" value="Unassembled WGS sequence"/>
</dbReference>
<evidence type="ECO:0008006" key="3">
    <source>
        <dbReference type="Google" id="ProtNLM"/>
    </source>
</evidence>
<reference evidence="1 2" key="1">
    <citation type="submission" date="2019-12" db="EMBL/GenBank/DDBJ databases">
        <authorList>
            <person name="Feng G."/>
            <person name="Zhu H."/>
        </authorList>
    </citation>
    <scope>NUCLEOTIDE SEQUENCE [LARGE SCALE GENOMIC DNA]</scope>
    <source>
        <strain evidence="1 2">FGD1</strain>
    </source>
</reference>
<organism evidence="1 2">
    <name type="scientific">Novosphingobium silvae</name>
    <dbReference type="NCBI Taxonomy" id="2692619"/>
    <lineage>
        <taxon>Bacteria</taxon>
        <taxon>Pseudomonadati</taxon>
        <taxon>Pseudomonadota</taxon>
        <taxon>Alphaproteobacteria</taxon>
        <taxon>Sphingomonadales</taxon>
        <taxon>Sphingomonadaceae</taxon>
        <taxon>Novosphingobium</taxon>
    </lineage>
</organism>
<proteinExistence type="predicted"/>
<keyword evidence="2" id="KW-1185">Reference proteome</keyword>